<dbReference type="NCBIfam" id="TIGR00765">
    <property type="entry name" value="yihY_not_rbn"/>
    <property type="match status" value="1"/>
</dbReference>
<evidence type="ECO:0000256" key="4">
    <source>
        <dbReference type="ARBA" id="ARBA00022989"/>
    </source>
</evidence>
<name>A0A9X2L9F2_9PROT</name>
<dbReference type="GO" id="GO:0005886">
    <property type="term" value="C:plasma membrane"/>
    <property type="evidence" value="ECO:0007669"/>
    <property type="project" value="UniProtKB-SubCell"/>
</dbReference>
<reference evidence="7" key="1">
    <citation type="submission" date="2022-07" db="EMBL/GenBank/DDBJ databases">
        <title>Parvularcula maris sp. nov., an algicidal bacterium isolated from seawater.</title>
        <authorList>
            <person name="Li F."/>
        </authorList>
    </citation>
    <scope>NUCLEOTIDE SEQUENCE</scope>
    <source>
        <strain evidence="7">BGMRC 0090</strain>
    </source>
</reference>
<keyword evidence="8" id="KW-1185">Reference proteome</keyword>
<organism evidence="7 8">
    <name type="scientific">Parvularcula maris</name>
    <dbReference type="NCBI Taxonomy" id="2965077"/>
    <lineage>
        <taxon>Bacteria</taxon>
        <taxon>Pseudomonadati</taxon>
        <taxon>Pseudomonadota</taxon>
        <taxon>Alphaproteobacteria</taxon>
        <taxon>Parvularculales</taxon>
        <taxon>Parvularculaceae</taxon>
        <taxon>Parvularcula</taxon>
    </lineage>
</organism>
<dbReference type="EMBL" id="JANIBC010000005">
    <property type="protein sequence ID" value="MCQ8185540.1"/>
    <property type="molecule type" value="Genomic_DNA"/>
</dbReference>
<evidence type="ECO:0000256" key="3">
    <source>
        <dbReference type="ARBA" id="ARBA00022692"/>
    </source>
</evidence>
<sequence length="319" mass="33889">MTDKDETARGRQAEKPWQIPPKGWLDILKRTQREIGRDHVSLVAAGAAFYSLLALFPAVAAVVAIWGLLAEPAQMVEQIDGLTAPLPGDIREIVNEQAVDAADGGGGTVLAALFGILLGIWSASKGMNAVMEGLNIVYDEKESRGFLKKNLVRYVLTLGAVVGVVLAAGLIVVLPAVLENVGLGSGTELLIGVAKWALLLGAALIGFGVVYRYAPARRDARWAWITPGAVLAVILWLIGSAAFSFYVSNFASYNETYGTIGGVVVTLMWLFLTAFVILLGGEVNAEIEKQTRVDTTVNGRQEMGNRGAYAADHLGKAPA</sequence>
<keyword evidence="2" id="KW-1003">Cell membrane</keyword>
<feature type="transmembrane region" description="Helical" evidence="6">
    <location>
        <begin position="189"/>
        <end position="210"/>
    </location>
</feature>
<dbReference type="RefSeq" id="WP_256619428.1">
    <property type="nucleotide sequence ID" value="NZ_JANIBC010000005.1"/>
</dbReference>
<evidence type="ECO:0000313" key="8">
    <source>
        <dbReference type="Proteomes" id="UP001142610"/>
    </source>
</evidence>
<feature type="transmembrane region" description="Helical" evidence="6">
    <location>
        <begin position="259"/>
        <end position="280"/>
    </location>
</feature>
<evidence type="ECO:0000256" key="1">
    <source>
        <dbReference type="ARBA" id="ARBA00004651"/>
    </source>
</evidence>
<dbReference type="PANTHER" id="PTHR30213:SF0">
    <property type="entry name" value="UPF0761 MEMBRANE PROTEIN YIHY"/>
    <property type="match status" value="1"/>
</dbReference>
<evidence type="ECO:0000256" key="2">
    <source>
        <dbReference type="ARBA" id="ARBA00022475"/>
    </source>
</evidence>
<dbReference type="Proteomes" id="UP001142610">
    <property type="component" value="Unassembled WGS sequence"/>
</dbReference>
<dbReference type="InterPro" id="IPR017039">
    <property type="entry name" value="Virul_fac_BrkB"/>
</dbReference>
<evidence type="ECO:0000256" key="6">
    <source>
        <dbReference type="SAM" id="Phobius"/>
    </source>
</evidence>
<protein>
    <submittedName>
        <fullName evidence="7">YihY/virulence factor BrkB family protein</fullName>
    </submittedName>
</protein>
<keyword evidence="5 6" id="KW-0472">Membrane</keyword>
<keyword evidence="3 6" id="KW-0812">Transmembrane</keyword>
<evidence type="ECO:0000256" key="5">
    <source>
        <dbReference type="ARBA" id="ARBA00023136"/>
    </source>
</evidence>
<dbReference type="AlphaFoldDB" id="A0A9X2L9F2"/>
<dbReference type="PANTHER" id="PTHR30213">
    <property type="entry name" value="INNER MEMBRANE PROTEIN YHJD"/>
    <property type="match status" value="1"/>
</dbReference>
<proteinExistence type="predicted"/>
<feature type="transmembrane region" description="Helical" evidence="6">
    <location>
        <begin position="151"/>
        <end position="177"/>
    </location>
</feature>
<feature type="transmembrane region" description="Helical" evidence="6">
    <location>
        <begin position="40"/>
        <end position="69"/>
    </location>
</feature>
<evidence type="ECO:0000313" key="7">
    <source>
        <dbReference type="EMBL" id="MCQ8185540.1"/>
    </source>
</evidence>
<dbReference type="Pfam" id="PF03631">
    <property type="entry name" value="Virul_fac_BrkB"/>
    <property type="match status" value="1"/>
</dbReference>
<comment type="subcellular location">
    <subcellularLocation>
        <location evidence="1">Cell membrane</location>
        <topology evidence="1">Multi-pass membrane protein</topology>
    </subcellularLocation>
</comment>
<dbReference type="PIRSF" id="PIRSF035875">
    <property type="entry name" value="RNase_BN"/>
    <property type="match status" value="1"/>
</dbReference>
<gene>
    <name evidence="7" type="ORF">NOG11_09035</name>
</gene>
<comment type="caution">
    <text evidence="7">The sequence shown here is derived from an EMBL/GenBank/DDBJ whole genome shotgun (WGS) entry which is preliminary data.</text>
</comment>
<keyword evidence="4 6" id="KW-1133">Transmembrane helix</keyword>
<accession>A0A9X2L9F2</accession>
<feature type="transmembrane region" description="Helical" evidence="6">
    <location>
        <begin position="104"/>
        <end position="123"/>
    </location>
</feature>
<feature type="transmembrane region" description="Helical" evidence="6">
    <location>
        <begin position="222"/>
        <end position="247"/>
    </location>
</feature>